<name>A0A2P6U4R8_CHLSO</name>
<dbReference type="OrthoDB" id="529273at2759"/>
<dbReference type="GO" id="GO:0016740">
    <property type="term" value="F:transferase activity"/>
    <property type="evidence" value="ECO:0007669"/>
    <property type="project" value="UniProtKB-KW"/>
</dbReference>
<gene>
    <name evidence="1" type="ORF">C2E21_0042</name>
</gene>
<dbReference type="AlphaFoldDB" id="A0A2P6U4R8"/>
<evidence type="ECO:0000313" key="2">
    <source>
        <dbReference type="Proteomes" id="UP000239899"/>
    </source>
</evidence>
<evidence type="ECO:0000313" key="1">
    <source>
        <dbReference type="EMBL" id="PRW61297.1"/>
    </source>
</evidence>
<proteinExistence type="predicted"/>
<dbReference type="EMBL" id="LHPG02000001">
    <property type="protein sequence ID" value="PRW61297.1"/>
    <property type="molecule type" value="Genomic_DNA"/>
</dbReference>
<sequence length="141" mass="15752">MFPNVSHHGLTPLAPGKSPEWKGRAVLAGTPLSFILQHFLDRVAKIAAQTEGWRQPGTRIVSGSQPSQPHVVDVWVALLAQNGGGQQAVHSMPSFSAQEVVFPCRCPLIHPFFNERLREIMRLPQPKPLEQRKVVLYFSRN</sequence>
<organism evidence="1 2">
    <name type="scientific">Chlorella sorokiniana</name>
    <name type="common">Freshwater green alga</name>
    <dbReference type="NCBI Taxonomy" id="3076"/>
    <lineage>
        <taxon>Eukaryota</taxon>
        <taxon>Viridiplantae</taxon>
        <taxon>Chlorophyta</taxon>
        <taxon>core chlorophytes</taxon>
        <taxon>Trebouxiophyceae</taxon>
        <taxon>Chlorellales</taxon>
        <taxon>Chlorellaceae</taxon>
        <taxon>Chlorella clade</taxon>
        <taxon>Chlorella</taxon>
    </lineage>
</organism>
<accession>A0A2P6U4R8</accession>
<protein>
    <submittedName>
        <fullName evidence="1">Glycosyltransferase uncharacterized</fullName>
    </submittedName>
</protein>
<reference evidence="1 2" key="1">
    <citation type="journal article" date="2018" name="Plant J.">
        <title>Genome sequences of Chlorella sorokiniana UTEX 1602 and Micractinium conductrix SAG 241.80: implications to maltose excretion by a green alga.</title>
        <authorList>
            <person name="Arriola M.B."/>
            <person name="Velmurugan N."/>
            <person name="Zhang Y."/>
            <person name="Plunkett M.H."/>
            <person name="Hondzo H."/>
            <person name="Barney B.M."/>
        </authorList>
    </citation>
    <scope>NUCLEOTIDE SEQUENCE [LARGE SCALE GENOMIC DNA]</scope>
    <source>
        <strain evidence="2">UTEX 1602</strain>
    </source>
</reference>
<comment type="caution">
    <text evidence="1">The sequence shown here is derived from an EMBL/GenBank/DDBJ whole genome shotgun (WGS) entry which is preliminary data.</text>
</comment>
<keyword evidence="2" id="KW-1185">Reference proteome</keyword>
<dbReference type="Proteomes" id="UP000239899">
    <property type="component" value="Unassembled WGS sequence"/>
</dbReference>